<organism evidence="2 3">
    <name type="scientific">Peptoclostridium acidaminophilum DSM 3953</name>
    <dbReference type="NCBI Taxonomy" id="1286171"/>
    <lineage>
        <taxon>Bacteria</taxon>
        <taxon>Bacillati</taxon>
        <taxon>Bacillota</taxon>
        <taxon>Clostridia</taxon>
        <taxon>Peptostreptococcales</taxon>
        <taxon>Peptoclostridiaceae</taxon>
        <taxon>Peptoclostridium</taxon>
    </lineage>
</organism>
<dbReference type="STRING" id="1286171.EAL2_c16480"/>
<dbReference type="KEGG" id="eac:EAL2_c16480"/>
<dbReference type="eggNOG" id="COG4961">
    <property type="taxonomic scope" value="Bacteria"/>
</dbReference>
<feature type="domain" description="Putative Flp pilus-assembly TadG-like N-terminal" evidence="1">
    <location>
        <begin position="1"/>
        <end position="42"/>
    </location>
</feature>
<sequence>MLALMSTVLLGFSALAVDVGMIAYTKSKLQSVADAAALAGAHDLPSAATAKSTAISYAGLNEVESSEIMPTTPYDGDSKKIEVVCTRTVQYTFAKILGLTQTDVSARAVAKNNDWDGEALPFINLDNYDEEDEDEILSGWDHVSPGDKERIHNDDLTISSNSIKVNIEDGTIMFKKGKDLSGVADPLKVILREGNTVYMFGLSNDKVGEDPYDKLDNKQLIPLSDTVVFKCTVVGNYEKNNDKISLRLEQVYNYDEEIEGFDIDDEPPNLVE</sequence>
<dbReference type="AlphaFoldDB" id="W8TGI2"/>
<dbReference type="Pfam" id="PF13400">
    <property type="entry name" value="Tad"/>
    <property type="match status" value="1"/>
</dbReference>
<evidence type="ECO:0000313" key="2">
    <source>
        <dbReference type="EMBL" id="AHM56943.1"/>
    </source>
</evidence>
<dbReference type="Proteomes" id="UP000019591">
    <property type="component" value="Chromosome"/>
</dbReference>
<evidence type="ECO:0000259" key="1">
    <source>
        <dbReference type="Pfam" id="PF13400"/>
    </source>
</evidence>
<protein>
    <recommendedName>
        <fullName evidence="1">Putative Flp pilus-assembly TadG-like N-terminal domain-containing protein</fullName>
    </recommendedName>
</protein>
<reference evidence="2 3" key="1">
    <citation type="journal article" date="2014" name="Genome Announc.">
        <title>Complete Genome Sequence of Amino Acid-Utilizing Eubacterium acidaminophilum al-2 (DSM 3953).</title>
        <authorList>
            <person name="Poehlein A."/>
            <person name="Andreesen J.R."/>
            <person name="Daniel R."/>
        </authorList>
    </citation>
    <scope>NUCLEOTIDE SEQUENCE [LARGE SCALE GENOMIC DNA]</scope>
    <source>
        <strain evidence="2 3">DSM 3953</strain>
    </source>
</reference>
<evidence type="ECO:0000313" key="3">
    <source>
        <dbReference type="Proteomes" id="UP000019591"/>
    </source>
</evidence>
<proteinExistence type="predicted"/>
<dbReference type="InterPro" id="IPR028087">
    <property type="entry name" value="Tad_N"/>
</dbReference>
<name>W8TGI2_PEPAC</name>
<dbReference type="PATRIC" id="fig|1286171.3.peg.1599"/>
<keyword evidence="3" id="KW-1185">Reference proteome</keyword>
<gene>
    <name evidence="2" type="ORF">EAL2_c16480</name>
</gene>
<dbReference type="HOGENOM" id="CLU_1022120_0_0_9"/>
<dbReference type="EMBL" id="CP007452">
    <property type="protein sequence ID" value="AHM56943.1"/>
    <property type="molecule type" value="Genomic_DNA"/>
</dbReference>
<accession>W8TGI2</accession>